<evidence type="ECO:0000313" key="2">
    <source>
        <dbReference type="EMBL" id="PZP56982.1"/>
    </source>
</evidence>
<keyword evidence="1" id="KW-0812">Transmembrane</keyword>
<dbReference type="AlphaFoldDB" id="A0A2W5HMW0"/>
<evidence type="ECO:0000256" key="1">
    <source>
        <dbReference type="SAM" id="Phobius"/>
    </source>
</evidence>
<proteinExistence type="predicted"/>
<feature type="transmembrane region" description="Helical" evidence="1">
    <location>
        <begin position="55"/>
        <end position="74"/>
    </location>
</feature>
<dbReference type="Proteomes" id="UP000249739">
    <property type="component" value="Unassembled WGS sequence"/>
</dbReference>
<reference evidence="2 3" key="1">
    <citation type="submission" date="2017-08" db="EMBL/GenBank/DDBJ databases">
        <title>Infants hospitalized years apart are colonized by the same room-sourced microbial strains.</title>
        <authorList>
            <person name="Brooks B."/>
            <person name="Olm M.R."/>
            <person name="Firek B.A."/>
            <person name="Baker R."/>
            <person name="Thomas B.C."/>
            <person name="Morowitz M.J."/>
            <person name="Banfield J.F."/>
        </authorList>
    </citation>
    <scope>NUCLEOTIDE SEQUENCE [LARGE SCALE GENOMIC DNA]</scope>
    <source>
        <strain evidence="2">S2_006_000_R2_64</strain>
    </source>
</reference>
<organism evidence="2 3">
    <name type="scientific">Micavibrio aeruginosavorus</name>
    <dbReference type="NCBI Taxonomy" id="349221"/>
    <lineage>
        <taxon>Bacteria</taxon>
        <taxon>Pseudomonadati</taxon>
        <taxon>Bdellovibrionota</taxon>
        <taxon>Bdellovibrionia</taxon>
        <taxon>Bdellovibrionales</taxon>
        <taxon>Pseudobdellovibrionaceae</taxon>
        <taxon>Micavibrio</taxon>
    </lineage>
</organism>
<gene>
    <name evidence="2" type="ORF">DI586_01825</name>
</gene>
<keyword evidence="1" id="KW-1133">Transmembrane helix</keyword>
<evidence type="ECO:0000313" key="3">
    <source>
        <dbReference type="Proteomes" id="UP000249739"/>
    </source>
</evidence>
<sequence>MSLVVIFCSTTSFDLQNIGYTLILVQLIFAYIARARFPRNESFEENHMTYIIRSIWIYSSIAAIAMTIMAIILVQRGNMDSIYQLGDVYLNGGEPSEDQMRAAFDNYIADNKNLILEQYLIWLFPVQLYLVWRIFHGGGRAFKSYRVANPKRWI</sequence>
<dbReference type="EMBL" id="QFOT01000010">
    <property type="protein sequence ID" value="PZP56982.1"/>
    <property type="molecule type" value="Genomic_DNA"/>
</dbReference>
<protein>
    <submittedName>
        <fullName evidence="2">Uncharacterized protein</fullName>
    </submittedName>
</protein>
<name>A0A2W5HMW0_9BACT</name>
<feature type="transmembrane region" description="Helical" evidence="1">
    <location>
        <begin position="119"/>
        <end position="136"/>
    </location>
</feature>
<keyword evidence="1" id="KW-0472">Membrane</keyword>
<feature type="transmembrane region" description="Helical" evidence="1">
    <location>
        <begin position="17"/>
        <end position="34"/>
    </location>
</feature>
<accession>A0A2W5HMW0</accession>
<comment type="caution">
    <text evidence="2">The sequence shown here is derived from an EMBL/GenBank/DDBJ whole genome shotgun (WGS) entry which is preliminary data.</text>
</comment>